<name>A0A0E9X9Q6_ANGAN</name>
<organism evidence="1">
    <name type="scientific">Anguilla anguilla</name>
    <name type="common">European freshwater eel</name>
    <name type="synonym">Muraena anguilla</name>
    <dbReference type="NCBI Taxonomy" id="7936"/>
    <lineage>
        <taxon>Eukaryota</taxon>
        <taxon>Metazoa</taxon>
        <taxon>Chordata</taxon>
        <taxon>Craniata</taxon>
        <taxon>Vertebrata</taxon>
        <taxon>Euteleostomi</taxon>
        <taxon>Actinopterygii</taxon>
        <taxon>Neopterygii</taxon>
        <taxon>Teleostei</taxon>
        <taxon>Anguilliformes</taxon>
        <taxon>Anguillidae</taxon>
        <taxon>Anguilla</taxon>
    </lineage>
</organism>
<reference evidence="1" key="1">
    <citation type="submission" date="2014-11" db="EMBL/GenBank/DDBJ databases">
        <authorList>
            <person name="Amaro Gonzalez C."/>
        </authorList>
    </citation>
    <scope>NUCLEOTIDE SEQUENCE</scope>
</reference>
<sequence length="47" mass="5197">MWGGVSPPNLNKLCPSPLNSKVAFCFLSPPSTFLKMQILVLASDNFW</sequence>
<proteinExistence type="predicted"/>
<evidence type="ECO:0000313" key="1">
    <source>
        <dbReference type="EMBL" id="JAH98580.1"/>
    </source>
</evidence>
<dbReference type="AlphaFoldDB" id="A0A0E9X9Q6"/>
<reference evidence="1" key="2">
    <citation type="journal article" date="2015" name="Fish Shellfish Immunol.">
        <title>Early steps in the European eel (Anguilla anguilla)-Vibrio vulnificus interaction in the gills: Role of the RtxA13 toxin.</title>
        <authorList>
            <person name="Callol A."/>
            <person name="Pajuelo D."/>
            <person name="Ebbesson L."/>
            <person name="Teles M."/>
            <person name="MacKenzie S."/>
            <person name="Amaro C."/>
        </authorList>
    </citation>
    <scope>NUCLEOTIDE SEQUENCE</scope>
</reference>
<accession>A0A0E9X9Q6</accession>
<dbReference type="EMBL" id="GBXM01009997">
    <property type="protein sequence ID" value="JAH98580.1"/>
    <property type="molecule type" value="Transcribed_RNA"/>
</dbReference>
<protein>
    <submittedName>
        <fullName evidence="1">Uncharacterized protein</fullName>
    </submittedName>
</protein>